<evidence type="ECO:0000259" key="2">
    <source>
        <dbReference type="Pfam" id="PF01757"/>
    </source>
</evidence>
<feature type="transmembrane region" description="Helical" evidence="1">
    <location>
        <begin position="284"/>
        <end position="301"/>
    </location>
</feature>
<proteinExistence type="predicted"/>
<dbReference type="Pfam" id="PF01757">
    <property type="entry name" value="Acyl_transf_3"/>
    <property type="match status" value="1"/>
</dbReference>
<comment type="caution">
    <text evidence="3">The sequence shown here is derived from an EMBL/GenBank/DDBJ whole genome shotgun (WGS) entry which is preliminary data.</text>
</comment>
<feature type="transmembrane region" description="Helical" evidence="1">
    <location>
        <begin position="154"/>
        <end position="174"/>
    </location>
</feature>
<keyword evidence="4" id="KW-1185">Reference proteome</keyword>
<feature type="domain" description="Acyltransferase 3" evidence="2">
    <location>
        <begin position="7"/>
        <end position="300"/>
    </location>
</feature>
<accession>A0A330HIK4</accession>
<organism evidence="3 4">
    <name type="scientific">Mesorhizobium hawassense</name>
    <dbReference type="NCBI Taxonomy" id="1209954"/>
    <lineage>
        <taxon>Bacteria</taxon>
        <taxon>Pseudomonadati</taxon>
        <taxon>Pseudomonadota</taxon>
        <taxon>Alphaproteobacteria</taxon>
        <taxon>Hyphomicrobiales</taxon>
        <taxon>Phyllobacteriaceae</taxon>
        <taxon>Mesorhizobium</taxon>
    </lineage>
</organism>
<dbReference type="PANTHER" id="PTHR23028:SF134">
    <property type="entry name" value="PUTATIVE (AFU_ORTHOLOGUE AFUA_4G08520)-RELATED"/>
    <property type="match status" value="1"/>
</dbReference>
<name>A0A330HIK4_9HYPH</name>
<feature type="transmembrane region" description="Helical" evidence="1">
    <location>
        <begin position="255"/>
        <end position="278"/>
    </location>
</feature>
<feature type="transmembrane region" description="Helical" evidence="1">
    <location>
        <begin position="78"/>
        <end position="98"/>
    </location>
</feature>
<feature type="transmembrane region" description="Helical" evidence="1">
    <location>
        <begin position="104"/>
        <end position="122"/>
    </location>
</feature>
<dbReference type="GO" id="GO:0016747">
    <property type="term" value="F:acyltransferase activity, transferring groups other than amino-acyl groups"/>
    <property type="evidence" value="ECO:0007669"/>
    <property type="project" value="InterPro"/>
</dbReference>
<feature type="transmembrane region" description="Helical" evidence="1">
    <location>
        <begin position="7"/>
        <end position="26"/>
    </location>
</feature>
<keyword evidence="1" id="KW-1133">Transmembrane helix</keyword>
<gene>
    <name evidence="3" type="ORF">DPM33_31125</name>
</gene>
<sequence>MGGGRLYGLEALRGVAALAVATFHLIETYDLPPVPIGYSVAVDLFFILSGFVMTRTYEQRLRDGLTTLGFIGLRYRRLFLPLAIGSTIGLVLTAAIRGPSISMTVAYLLILLFLPSGGPYAFALNVPAWSLFVEIIANMLHGAIFARLSNARLLMLAGLCGLLAAGGAAGHMHWGASIVSILWLVPRELACYLAGIWMFRRYGDAPLGHHPVSAVIVFAMLLCVASANAAFEIGTLAACPFLVRASLGLPRTQWAAWAGALSYPLYATHFPVILVSFWTGLHPAAGATLVATVAIAVTLAFEIRRRPSTFLANTG</sequence>
<keyword evidence="1" id="KW-0812">Transmembrane</keyword>
<reference evidence="3 4" key="1">
    <citation type="submission" date="2018-07" db="EMBL/GenBank/DDBJ databases">
        <title>Diversity of Mesorhizobium strains in Brazil.</title>
        <authorList>
            <person name="Helene L.C.F."/>
            <person name="Dall'Agnol R."/>
            <person name="Delamuta J.R.M."/>
            <person name="Hungria M."/>
        </authorList>
    </citation>
    <scope>NUCLEOTIDE SEQUENCE [LARGE SCALE GENOMIC DNA]</scope>
    <source>
        <strain evidence="3 4">AC99b</strain>
    </source>
</reference>
<dbReference type="RefSeq" id="WP_112101189.1">
    <property type="nucleotide sequence ID" value="NZ_QMBP01000023.1"/>
</dbReference>
<dbReference type="PANTHER" id="PTHR23028">
    <property type="entry name" value="ACETYLTRANSFERASE"/>
    <property type="match status" value="1"/>
</dbReference>
<dbReference type="InterPro" id="IPR050879">
    <property type="entry name" value="Acyltransferase_3"/>
</dbReference>
<dbReference type="AlphaFoldDB" id="A0A330HIK4"/>
<evidence type="ECO:0000256" key="1">
    <source>
        <dbReference type="SAM" id="Phobius"/>
    </source>
</evidence>
<keyword evidence="1" id="KW-0472">Membrane</keyword>
<feature type="transmembrane region" description="Helical" evidence="1">
    <location>
        <begin position="38"/>
        <end position="57"/>
    </location>
</feature>
<feature type="transmembrane region" description="Helical" evidence="1">
    <location>
        <begin position="212"/>
        <end position="243"/>
    </location>
</feature>
<evidence type="ECO:0000313" key="4">
    <source>
        <dbReference type="Proteomes" id="UP000251558"/>
    </source>
</evidence>
<dbReference type="EMBL" id="QMBP01000023">
    <property type="protein sequence ID" value="RAZ84547.1"/>
    <property type="molecule type" value="Genomic_DNA"/>
</dbReference>
<dbReference type="InterPro" id="IPR002656">
    <property type="entry name" value="Acyl_transf_3_dom"/>
</dbReference>
<evidence type="ECO:0000313" key="3">
    <source>
        <dbReference type="EMBL" id="RAZ84547.1"/>
    </source>
</evidence>
<protein>
    <recommendedName>
        <fullName evidence="2">Acyltransferase 3 domain-containing protein</fullName>
    </recommendedName>
</protein>
<dbReference type="Proteomes" id="UP000251558">
    <property type="component" value="Unassembled WGS sequence"/>
</dbReference>